<dbReference type="KEGG" id="plon:Pla110_01930"/>
<proteinExistence type="predicted"/>
<evidence type="ECO:0000313" key="7">
    <source>
        <dbReference type="EMBL" id="QDU78489.1"/>
    </source>
</evidence>
<dbReference type="PANTHER" id="PTHR30026">
    <property type="entry name" value="OUTER MEMBRANE PROTEIN TOLC"/>
    <property type="match status" value="1"/>
</dbReference>
<evidence type="ECO:0000313" key="8">
    <source>
        <dbReference type="Proteomes" id="UP000317178"/>
    </source>
</evidence>
<dbReference type="Proteomes" id="UP000317178">
    <property type="component" value="Chromosome"/>
</dbReference>
<accession>A0A518CGY4</accession>
<dbReference type="AlphaFoldDB" id="A0A518CGY4"/>
<dbReference type="InterPro" id="IPR051906">
    <property type="entry name" value="TolC-like"/>
</dbReference>
<keyword evidence="4" id="KW-0472">Membrane</keyword>
<evidence type="ECO:0000256" key="4">
    <source>
        <dbReference type="ARBA" id="ARBA00023136"/>
    </source>
</evidence>
<dbReference type="EMBL" id="CP036281">
    <property type="protein sequence ID" value="QDU78489.1"/>
    <property type="molecule type" value="Genomic_DNA"/>
</dbReference>
<name>A0A518CGY4_9PLAN</name>
<keyword evidence="8" id="KW-1185">Reference proteome</keyword>
<feature type="compositionally biased region" description="Polar residues" evidence="6">
    <location>
        <begin position="706"/>
        <end position="715"/>
    </location>
</feature>
<evidence type="ECO:0000256" key="2">
    <source>
        <dbReference type="ARBA" id="ARBA00022452"/>
    </source>
</evidence>
<dbReference type="GO" id="GO:0009279">
    <property type="term" value="C:cell outer membrane"/>
    <property type="evidence" value="ECO:0007669"/>
    <property type="project" value="UniProtKB-SubCell"/>
</dbReference>
<evidence type="ECO:0000256" key="6">
    <source>
        <dbReference type="SAM" id="MobiDB-lite"/>
    </source>
</evidence>
<organism evidence="7 8">
    <name type="scientific">Polystyrenella longa</name>
    <dbReference type="NCBI Taxonomy" id="2528007"/>
    <lineage>
        <taxon>Bacteria</taxon>
        <taxon>Pseudomonadati</taxon>
        <taxon>Planctomycetota</taxon>
        <taxon>Planctomycetia</taxon>
        <taxon>Planctomycetales</taxon>
        <taxon>Planctomycetaceae</taxon>
        <taxon>Polystyrenella</taxon>
    </lineage>
</organism>
<reference evidence="7 8" key="1">
    <citation type="submission" date="2019-02" db="EMBL/GenBank/DDBJ databases">
        <title>Deep-cultivation of Planctomycetes and their phenomic and genomic characterization uncovers novel biology.</title>
        <authorList>
            <person name="Wiegand S."/>
            <person name="Jogler M."/>
            <person name="Boedeker C."/>
            <person name="Pinto D."/>
            <person name="Vollmers J."/>
            <person name="Rivas-Marin E."/>
            <person name="Kohn T."/>
            <person name="Peeters S.H."/>
            <person name="Heuer A."/>
            <person name="Rast P."/>
            <person name="Oberbeckmann S."/>
            <person name="Bunk B."/>
            <person name="Jeske O."/>
            <person name="Meyerdierks A."/>
            <person name="Storesund J.E."/>
            <person name="Kallscheuer N."/>
            <person name="Luecker S."/>
            <person name="Lage O.M."/>
            <person name="Pohl T."/>
            <person name="Merkel B.J."/>
            <person name="Hornburger P."/>
            <person name="Mueller R.-W."/>
            <person name="Bruemmer F."/>
            <person name="Labrenz M."/>
            <person name="Spormann A.M."/>
            <person name="Op den Camp H."/>
            <person name="Overmann J."/>
            <person name="Amann R."/>
            <person name="Jetten M.S.M."/>
            <person name="Mascher T."/>
            <person name="Medema M.H."/>
            <person name="Devos D.P."/>
            <person name="Kaster A.-K."/>
            <person name="Ovreas L."/>
            <person name="Rohde M."/>
            <person name="Galperin M.Y."/>
            <person name="Jogler C."/>
        </authorList>
    </citation>
    <scope>NUCLEOTIDE SEQUENCE [LARGE SCALE GENOMIC DNA]</scope>
    <source>
        <strain evidence="7 8">Pla110</strain>
    </source>
</reference>
<feature type="compositionally biased region" description="Basic and acidic residues" evidence="6">
    <location>
        <begin position="668"/>
        <end position="680"/>
    </location>
</feature>
<feature type="compositionally biased region" description="Polar residues" evidence="6">
    <location>
        <begin position="748"/>
        <end position="758"/>
    </location>
</feature>
<sequence>MSKISPSKYKHPGDNAARTRRLANVRVGLLLLVSLALLGCMSGGKKLIYFNKPKHNYYKDAVAEVEYPSVYTETNPEAVASLPPRSIKQLSDTDLWDLSIAETIHIAMANSEVIKQSAQFLSPQNPLLNNPLGADSIFDPAIQETGVLIGNRGVEAALADFDATVTTSALWGRNEEVQNSIFSSGGLPAGSVLTQETAAFNTRLQKQLAQGGSFAVSNNLNYLGSNAPSRLFPSAYTGSVQAEFRQPLMAGRGAEFTRIAGPIGNNLAGVSGVNQGVVISRINNDIVISRLQTALNNMMLDVEDLYWNLALAYRVYDSQKMSENFSHQIWRQIAARQGESFDGGGYAQVSQARADYYSARERAQTALNDLYDAELRLRRMLGLPANDGRLIRPSTEAQLAEFIPDWDLARLNALSQRPELRQTKWEIQSLELQHKAAKSLLKPRIDFVSSYNVNSFGDHLRSANDNDGVTGQGFDSAMESLTAGEQTGWNLGFEASVPIGQRTAHARVQNLEFTLRKAKAVLSIQEKEICDELASSISQMEGFYVRAKTNFASRKASADFLEAEEENFKFSRTSLDQLLRARLGLVEAEVSFFQSVVQYNQAIAEVHHRQGILLKENNITMIEGDWKKEAYAQSERREIARAHGWDDDLGLLHSEPMEFIGPEPPLLDVHRPESRQEKAEPQPVRPAPMPVPVPDADAPVARKAPTRSNQSTNSWKKAGAQAAPRIVNQRRLTPPPAPPSVPESAPSFTRTVDSNVQPASGWKARD</sequence>
<dbReference type="GO" id="GO:1990281">
    <property type="term" value="C:efflux pump complex"/>
    <property type="evidence" value="ECO:0007669"/>
    <property type="project" value="TreeGrafter"/>
</dbReference>
<dbReference type="GO" id="GO:0015288">
    <property type="term" value="F:porin activity"/>
    <property type="evidence" value="ECO:0007669"/>
    <property type="project" value="TreeGrafter"/>
</dbReference>
<feature type="compositionally biased region" description="Low complexity" evidence="6">
    <location>
        <begin position="694"/>
        <end position="703"/>
    </location>
</feature>
<dbReference type="PANTHER" id="PTHR30026:SF23">
    <property type="entry name" value="TO APRF-PUTATIVE OUTER MEMBRANE EFFLUX PROTEIN OR SECRETED ALKALINE PHOSPHATASE-RELATED"/>
    <property type="match status" value="1"/>
</dbReference>
<keyword evidence="5" id="KW-0998">Cell outer membrane</keyword>
<keyword evidence="3" id="KW-0812">Transmembrane</keyword>
<dbReference type="SUPFAM" id="SSF56954">
    <property type="entry name" value="Outer membrane efflux proteins (OEP)"/>
    <property type="match status" value="1"/>
</dbReference>
<keyword evidence="2" id="KW-1134">Transmembrane beta strand</keyword>
<dbReference type="Gene3D" id="1.20.1600.10">
    <property type="entry name" value="Outer membrane efflux proteins (OEP)"/>
    <property type="match status" value="1"/>
</dbReference>
<dbReference type="RefSeq" id="WP_144992292.1">
    <property type="nucleotide sequence ID" value="NZ_CP036281.1"/>
</dbReference>
<feature type="compositionally biased region" description="Pro residues" evidence="6">
    <location>
        <begin position="683"/>
        <end position="693"/>
    </location>
</feature>
<evidence type="ECO:0000256" key="5">
    <source>
        <dbReference type="ARBA" id="ARBA00023237"/>
    </source>
</evidence>
<evidence type="ECO:0000256" key="1">
    <source>
        <dbReference type="ARBA" id="ARBA00004442"/>
    </source>
</evidence>
<evidence type="ECO:0000256" key="3">
    <source>
        <dbReference type="ARBA" id="ARBA00022692"/>
    </source>
</evidence>
<comment type="subcellular location">
    <subcellularLocation>
        <location evidence="1">Cell outer membrane</location>
    </subcellularLocation>
</comment>
<feature type="region of interest" description="Disordered" evidence="6">
    <location>
        <begin position="655"/>
        <end position="766"/>
    </location>
</feature>
<protein>
    <submittedName>
        <fullName evidence="7">Outer membrane efflux protein</fullName>
    </submittedName>
</protein>
<gene>
    <name evidence="7" type="ORF">Pla110_01930</name>
</gene>
<dbReference type="GO" id="GO:0015562">
    <property type="term" value="F:efflux transmembrane transporter activity"/>
    <property type="evidence" value="ECO:0007669"/>
    <property type="project" value="InterPro"/>
</dbReference>
<dbReference type="OrthoDB" id="229865at2"/>